<evidence type="ECO:0000256" key="1">
    <source>
        <dbReference type="SAM" id="Coils"/>
    </source>
</evidence>
<keyword evidence="1" id="KW-0175">Coiled coil</keyword>
<dbReference type="Proteomes" id="UP000449846">
    <property type="component" value="Unassembled WGS sequence"/>
</dbReference>
<keyword evidence="3" id="KW-1185">Reference proteome</keyword>
<sequence>MSVPENLLRRQLPKPAYRERAGEHISYHSVLQKQNEQLQQQVNDLTEAVNWLLNEARKRDVTQARWIR</sequence>
<protein>
    <submittedName>
        <fullName evidence="2">Uncharacterized protein</fullName>
    </submittedName>
</protein>
<dbReference type="AlphaFoldDB" id="A0A844HV17"/>
<dbReference type="EMBL" id="WMIG01000027">
    <property type="protein sequence ID" value="MTH62187.1"/>
    <property type="molecule type" value="Genomic_DNA"/>
</dbReference>
<reference evidence="2 3" key="1">
    <citation type="submission" date="2019-11" db="EMBL/GenBank/DDBJ databases">
        <authorList>
            <person name="Dong K."/>
        </authorList>
    </citation>
    <scope>NUCLEOTIDE SEQUENCE [LARGE SCALE GENOMIC DNA]</scope>
    <source>
        <strain evidence="2 3">NBRC 112902</strain>
    </source>
</reference>
<organism evidence="2 3">
    <name type="scientific">Paracoccus litorisediminis</name>
    <dbReference type="NCBI Taxonomy" id="2006130"/>
    <lineage>
        <taxon>Bacteria</taxon>
        <taxon>Pseudomonadati</taxon>
        <taxon>Pseudomonadota</taxon>
        <taxon>Alphaproteobacteria</taxon>
        <taxon>Rhodobacterales</taxon>
        <taxon>Paracoccaceae</taxon>
        <taxon>Paracoccus</taxon>
    </lineage>
</organism>
<gene>
    <name evidence="2" type="ORF">GL300_23615</name>
</gene>
<evidence type="ECO:0000313" key="3">
    <source>
        <dbReference type="Proteomes" id="UP000449846"/>
    </source>
</evidence>
<feature type="coiled-coil region" evidence="1">
    <location>
        <begin position="28"/>
        <end position="55"/>
    </location>
</feature>
<comment type="caution">
    <text evidence="2">The sequence shown here is derived from an EMBL/GenBank/DDBJ whole genome shotgun (WGS) entry which is preliminary data.</text>
</comment>
<evidence type="ECO:0000313" key="2">
    <source>
        <dbReference type="EMBL" id="MTH62187.1"/>
    </source>
</evidence>
<dbReference type="RefSeq" id="WP_155042139.1">
    <property type="nucleotide sequence ID" value="NZ_WMIG01000027.1"/>
</dbReference>
<proteinExistence type="predicted"/>
<accession>A0A844HV17</accession>
<name>A0A844HV17_9RHOB</name>